<proteinExistence type="predicted"/>
<sequence>MFKLSKSDSIPNLRKKRSLIDLGPIDIQSCMVILFITILILASIVYATAIPNSNFPAGV</sequence>
<dbReference type="AlphaFoldDB" id="A0A8T8K4V2"/>
<dbReference type="KEGG" id="meme:HYG87_07390"/>
<name>A0A8T8K4V2_9EURY</name>
<dbReference type="Proteomes" id="UP000681041">
    <property type="component" value="Chromosome"/>
</dbReference>
<dbReference type="GeneID" id="64820577"/>
<evidence type="ECO:0000256" key="1">
    <source>
        <dbReference type="SAM" id="Phobius"/>
    </source>
</evidence>
<keyword evidence="1" id="KW-0472">Membrane</keyword>
<dbReference type="RefSeq" id="WP_211532552.1">
    <property type="nucleotide sequence ID" value="NZ_CP058560.1"/>
</dbReference>
<organism evidence="2 3">
    <name type="scientific">Methanobacterium alkalithermotolerans</name>
    <dbReference type="NCBI Taxonomy" id="2731220"/>
    <lineage>
        <taxon>Archaea</taxon>
        <taxon>Methanobacteriati</taxon>
        <taxon>Methanobacteriota</taxon>
        <taxon>Methanomada group</taxon>
        <taxon>Methanobacteria</taxon>
        <taxon>Methanobacteriales</taxon>
        <taxon>Methanobacteriaceae</taxon>
        <taxon>Methanobacterium</taxon>
    </lineage>
</organism>
<gene>
    <name evidence="2" type="ORF">HYG87_07390</name>
</gene>
<keyword evidence="1" id="KW-1133">Transmembrane helix</keyword>
<keyword evidence="1" id="KW-0812">Transmembrane</keyword>
<dbReference type="EMBL" id="CP058560">
    <property type="protein sequence ID" value="QUH23596.1"/>
    <property type="molecule type" value="Genomic_DNA"/>
</dbReference>
<evidence type="ECO:0000313" key="2">
    <source>
        <dbReference type="EMBL" id="QUH23596.1"/>
    </source>
</evidence>
<keyword evidence="3" id="KW-1185">Reference proteome</keyword>
<reference evidence="2" key="1">
    <citation type="submission" date="2020-07" db="EMBL/GenBank/DDBJ databases">
        <title>Methanobacterium. sp. MethCan genome.</title>
        <authorList>
            <person name="Postec A."/>
            <person name="Quemeneur M."/>
        </authorList>
    </citation>
    <scope>NUCLEOTIDE SEQUENCE</scope>
    <source>
        <strain evidence="2">MethCAN</strain>
    </source>
</reference>
<accession>A0A8T8K4V2</accession>
<protein>
    <submittedName>
        <fullName evidence="2">Uncharacterized protein</fullName>
    </submittedName>
</protein>
<evidence type="ECO:0000313" key="3">
    <source>
        <dbReference type="Proteomes" id="UP000681041"/>
    </source>
</evidence>
<feature type="transmembrane region" description="Helical" evidence="1">
    <location>
        <begin position="25"/>
        <end position="49"/>
    </location>
</feature>